<keyword evidence="2" id="KW-0274">FAD</keyword>
<dbReference type="Proteomes" id="UP001430848">
    <property type="component" value="Unassembled WGS sequence"/>
</dbReference>
<feature type="domain" description="Glucose-methanol-choline oxidoreductase N-terminal" evidence="3">
    <location>
        <begin position="84"/>
        <end position="107"/>
    </location>
</feature>
<dbReference type="Pfam" id="PF00732">
    <property type="entry name" value="GMC_oxred_N"/>
    <property type="match status" value="1"/>
</dbReference>
<comment type="caution">
    <text evidence="5">The sequence shown here is derived from an EMBL/GenBank/DDBJ whole genome shotgun (WGS) entry which is preliminary data.</text>
</comment>
<dbReference type="PROSITE" id="PS00624">
    <property type="entry name" value="GMC_OXRED_2"/>
    <property type="match status" value="1"/>
</dbReference>
<dbReference type="Gene3D" id="3.50.50.60">
    <property type="entry name" value="FAD/NAD(P)-binding domain"/>
    <property type="match status" value="1"/>
</dbReference>
<keyword evidence="2" id="KW-0285">Flavoprotein</keyword>
<dbReference type="InterPro" id="IPR007867">
    <property type="entry name" value="GMC_OxRtase_C"/>
</dbReference>
<organism evidence="5 6">
    <name type="scientific">Diaporthe eres</name>
    <name type="common">Phomopsis oblonga</name>
    <dbReference type="NCBI Taxonomy" id="83184"/>
    <lineage>
        <taxon>Eukaryota</taxon>
        <taxon>Fungi</taxon>
        <taxon>Dikarya</taxon>
        <taxon>Ascomycota</taxon>
        <taxon>Pezizomycotina</taxon>
        <taxon>Sordariomycetes</taxon>
        <taxon>Sordariomycetidae</taxon>
        <taxon>Diaporthales</taxon>
        <taxon>Diaporthaceae</taxon>
        <taxon>Diaporthe</taxon>
        <taxon>Diaporthe eres species complex</taxon>
    </lineage>
</organism>
<accession>A0ABR1NNT2</accession>
<evidence type="ECO:0000259" key="3">
    <source>
        <dbReference type="PROSITE" id="PS00623"/>
    </source>
</evidence>
<evidence type="ECO:0000313" key="5">
    <source>
        <dbReference type="EMBL" id="KAK7709161.1"/>
    </source>
</evidence>
<comment type="similarity">
    <text evidence="1 2">Belongs to the GMC oxidoreductase family.</text>
</comment>
<dbReference type="InterPro" id="IPR012132">
    <property type="entry name" value="GMC_OxRdtase"/>
</dbReference>
<dbReference type="Gene3D" id="3.30.560.10">
    <property type="entry name" value="Glucose Oxidase, domain 3"/>
    <property type="match status" value="1"/>
</dbReference>
<dbReference type="PANTHER" id="PTHR11552">
    <property type="entry name" value="GLUCOSE-METHANOL-CHOLINE GMC OXIDOREDUCTASE"/>
    <property type="match status" value="1"/>
</dbReference>
<dbReference type="SUPFAM" id="SSF54373">
    <property type="entry name" value="FAD-linked reductases, C-terminal domain"/>
    <property type="match status" value="1"/>
</dbReference>
<dbReference type="PIRSF" id="PIRSF000137">
    <property type="entry name" value="Alcohol_oxidase"/>
    <property type="match status" value="1"/>
</dbReference>
<dbReference type="EMBL" id="JAKNSF020000174">
    <property type="protein sequence ID" value="KAK7709161.1"/>
    <property type="molecule type" value="Genomic_DNA"/>
</dbReference>
<evidence type="ECO:0000256" key="2">
    <source>
        <dbReference type="RuleBase" id="RU003968"/>
    </source>
</evidence>
<dbReference type="PROSITE" id="PS00623">
    <property type="entry name" value="GMC_OXRED_1"/>
    <property type="match status" value="1"/>
</dbReference>
<reference evidence="5 6" key="1">
    <citation type="submission" date="2024-02" db="EMBL/GenBank/DDBJ databases">
        <title>De novo assembly and annotation of 12 fungi associated with fruit tree decline syndrome in Ontario, Canada.</title>
        <authorList>
            <person name="Sulman M."/>
            <person name="Ellouze W."/>
            <person name="Ilyukhin E."/>
        </authorList>
    </citation>
    <scope>NUCLEOTIDE SEQUENCE [LARGE SCALE GENOMIC DNA]</scope>
    <source>
        <strain evidence="5 6">M169</strain>
    </source>
</reference>
<evidence type="ECO:0000313" key="6">
    <source>
        <dbReference type="Proteomes" id="UP001430848"/>
    </source>
</evidence>
<gene>
    <name evidence="5" type="ORF">SLS63_013314</name>
</gene>
<dbReference type="InterPro" id="IPR036188">
    <property type="entry name" value="FAD/NAD-bd_sf"/>
</dbReference>
<feature type="domain" description="Glucose-methanol-choline oxidoreductase N-terminal" evidence="4">
    <location>
        <begin position="269"/>
        <end position="283"/>
    </location>
</feature>
<evidence type="ECO:0000256" key="1">
    <source>
        <dbReference type="ARBA" id="ARBA00010790"/>
    </source>
</evidence>
<dbReference type="PANTHER" id="PTHR11552:SF123">
    <property type="entry name" value="GMC OXIDOREDUCTASE (AFU_ORTHOLOGUE AFUA_2G01770)-RELATED"/>
    <property type="match status" value="1"/>
</dbReference>
<proteinExistence type="inferred from homology"/>
<name>A0ABR1NNT2_DIAER</name>
<dbReference type="InterPro" id="IPR000172">
    <property type="entry name" value="GMC_OxRdtase_N"/>
</dbReference>
<dbReference type="SUPFAM" id="SSF51905">
    <property type="entry name" value="FAD/NAD(P)-binding domain"/>
    <property type="match status" value="1"/>
</dbReference>
<dbReference type="Pfam" id="PF05199">
    <property type="entry name" value="GMC_oxred_C"/>
    <property type="match status" value="1"/>
</dbReference>
<protein>
    <recommendedName>
        <fullName evidence="3 4">Glucose-methanol-choline oxidoreductase N-terminal domain-containing protein</fullName>
    </recommendedName>
</protein>
<keyword evidence="6" id="KW-1185">Reference proteome</keyword>
<evidence type="ECO:0000259" key="4">
    <source>
        <dbReference type="PROSITE" id="PS00624"/>
    </source>
</evidence>
<sequence length="501" mass="54112">MLATDIWDYIVVGGGLAGSVVSNRLLALNSDAKILVIEAGPDVEDRSDILYANSTNLIGGDFDWNYNSVPQESLNERKIQSAAGKALGGGSVINTCGWMRGSKVDFEEWASLVNDSRWGYDGLLPYFRSTESFWNNSTNPDQHGYSGPLKVEVPTTTGRVYPLRDAVFNSYEAVGIEALLGLDANAGDNLGFGEIAENRRNGERQIASKYYPLNGITVLTESLVEKILLEDVARNNESSSSGGNKVVATGVRLVNGTEFRGKEIISSAGSYRTPQLLMLSGIGPAEVLSEYDIEQKLDVPEVGKGLADHLFLTTEWKLAPEYRMDTVDSGNPLFSEAQYGLGQPNNFVASYGVSDISGLTQAITTDEGQAPDADSHWLLKETRTFFEAFVLYTNFDPTLPSNNSYLTAANVGLLPTSRGSVSINSSDPTVPPVINPNFFASEVDRFVYRDGLRKVIKMMGGGESPLSQVIVVGEAPPAGLPALTVDSTDDEIDARIRATAM</sequence>